<gene>
    <name evidence="1" type="ORF">CUC53_06750</name>
</gene>
<accession>A0A2H9U637</accession>
<comment type="caution">
    <text evidence="1">The sequence shown here is derived from an EMBL/GenBank/DDBJ whole genome shotgun (WGS) entry which is preliminary data.</text>
</comment>
<proteinExistence type="predicted"/>
<sequence length="181" mass="19697">MTYKKLGFLTAILALSGFYLYTLYLAAHPNVSLAYKLYYLEGKTRFWEHNSSMTYQSGNELNLTKPSRFLSSEGWAKKPSAEGTELSGKGGVYFVLPKQLANPDQLTVQARINSPEAGALLNVALGADFTTTVKLAKAGMNEILLHLPAASLTADPKQPNYLALSAPTPLNVQSLRLTVAQ</sequence>
<reference evidence="1 2" key="1">
    <citation type="submission" date="2017-11" db="EMBL/GenBank/DDBJ databases">
        <title>Draft genome sequence of environmental isolate Aeromonas cavernicola sp. nov. MDC 2508.</title>
        <authorList>
            <person name="Colston S.M."/>
            <person name="Navarro A."/>
            <person name="Martinez-Murcia A.J."/>
            <person name="Graf J."/>
        </authorList>
    </citation>
    <scope>NUCLEOTIDE SEQUENCE [LARGE SCALE GENOMIC DNA]</scope>
    <source>
        <strain evidence="1 2">MDC 2508</strain>
    </source>
</reference>
<keyword evidence="2" id="KW-1185">Reference proteome</keyword>
<dbReference type="AlphaFoldDB" id="A0A2H9U637"/>
<organism evidence="1 2">
    <name type="scientific">Aeromonas cavernicola</name>
    <dbReference type="NCBI Taxonomy" id="1006623"/>
    <lineage>
        <taxon>Bacteria</taxon>
        <taxon>Pseudomonadati</taxon>
        <taxon>Pseudomonadota</taxon>
        <taxon>Gammaproteobacteria</taxon>
        <taxon>Aeromonadales</taxon>
        <taxon>Aeromonadaceae</taxon>
        <taxon>Aeromonas</taxon>
    </lineage>
</organism>
<dbReference type="RefSeq" id="WP_100293444.1">
    <property type="nucleotide sequence ID" value="NZ_PGGC01000060.1"/>
</dbReference>
<dbReference type="OrthoDB" id="5864701at2"/>
<evidence type="ECO:0000313" key="1">
    <source>
        <dbReference type="EMBL" id="PJG59500.1"/>
    </source>
</evidence>
<name>A0A2H9U637_9GAMM</name>
<evidence type="ECO:0000313" key="2">
    <source>
        <dbReference type="Proteomes" id="UP000235861"/>
    </source>
</evidence>
<protein>
    <submittedName>
        <fullName evidence="1">Uncharacterized protein</fullName>
    </submittedName>
</protein>
<dbReference type="Proteomes" id="UP000235861">
    <property type="component" value="Unassembled WGS sequence"/>
</dbReference>
<dbReference type="EMBL" id="PGGC01000060">
    <property type="protein sequence ID" value="PJG59500.1"/>
    <property type="molecule type" value="Genomic_DNA"/>
</dbReference>